<feature type="compositionally biased region" description="Polar residues" evidence="2">
    <location>
        <begin position="163"/>
        <end position="176"/>
    </location>
</feature>
<organism evidence="5 6">
    <name type="scientific">Qipengyuania spongiae</name>
    <dbReference type="NCBI Taxonomy" id="2909673"/>
    <lineage>
        <taxon>Bacteria</taxon>
        <taxon>Pseudomonadati</taxon>
        <taxon>Pseudomonadota</taxon>
        <taxon>Alphaproteobacteria</taxon>
        <taxon>Sphingomonadales</taxon>
        <taxon>Erythrobacteraceae</taxon>
        <taxon>Qipengyuania</taxon>
    </lineage>
</organism>
<dbReference type="InterPro" id="IPR000757">
    <property type="entry name" value="Beta-glucanase-like"/>
</dbReference>
<proteinExistence type="inferred from homology"/>
<reference evidence="5" key="1">
    <citation type="submission" date="2022-02" db="EMBL/GenBank/DDBJ databases">
        <title>Qipengyuania spongiae sp. nov., isolated from marine sponge.</title>
        <authorList>
            <person name="Li Z."/>
            <person name="Zhang M."/>
        </authorList>
    </citation>
    <scope>NUCLEOTIDE SEQUENCE</scope>
    <source>
        <strain evidence="5">PHS-Z21</strain>
    </source>
</reference>
<evidence type="ECO:0000313" key="5">
    <source>
        <dbReference type="EMBL" id="UVI38636.1"/>
    </source>
</evidence>
<feature type="compositionally biased region" description="Pro residues" evidence="2">
    <location>
        <begin position="37"/>
        <end position="47"/>
    </location>
</feature>
<dbReference type="InterPro" id="IPR050546">
    <property type="entry name" value="Glycosyl_Hydrlase_16"/>
</dbReference>
<name>A0ABY5SXP4_9SPHN</name>
<dbReference type="Pfam" id="PF00722">
    <property type="entry name" value="Glyco_hydro_16"/>
    <property type="match status" value="1"/>
</dbReference>
<dbReference type="EMBL" id="CP092471">
    <property type="protein sequence ID" value="UVI38636.1"/>
    <property type="molecule type" value="Genomic_DNA"/>
</dbReference>
<feature type="compositionally biased region" description="Low complexity" evidence="2">
    <location>
        <begin position="23"/>
        <end position="36"/>
    </location>
</feature>
<feature type="domain" description="GH16" evidence="4">
    <location>
        <begin position="196"/>
        <end position="439"/>
    </location>
</feature>
<feature type="region of interest" description="Disordered" evidence="2">
    <location>
        <begin position="152"/>
        <end position="183"/>
    </location>
</feature>
<dbReference type="InterPro" id="IPR013320">
    <property type="entry name" value="ConA-like_dom_sf"/>
</dbReference>
<feature type="region of interest" description="Disordered" evidence="2">
    <location>
        <begin position="18"/>
        <end position="63"/>
    </location>
</feature>
<evidence type="ECO:0000256" key="3">
    <source>
        <dbReference type="SAM" id="SignalP"/>
    </source>
</evidence>
<feature type="signal peptide" evidence="3">
    <location>
        <begin position="1"/>
        <end position="18"/>
    </location>
</feature>
<accession>A0ABY5SXP4</accession>
<dbReference type="PANTHER" id="PTHR10963">
    <property type="entry name" value="GLYCOSYL HYDROLASE-RELATED"/>
    <property type="match status" value="1"/>
</dbReference>
<dbReference type="SUPFAM" id="SSF49899">
    <property type="entry name" value="Concanavalin A-like lectins/glucanases"/>
    <property type="match status" value="1"/>
</dbReference>
<evidence type="ECO:0000256" key="2">
    <source>
        <dbReference type="SAM" id="MobiDB-lite"/>
    </source>
</evidence>
<evidence type="ECO:0000259" key="4">
    <source>
        <dbReference type="PROSITE" id="PS51762"/>
    </source>
</evidence>
<sequence length="439" mass="46352">MKRTTITLAMASMITACGGGSSGSPSSTGGVAVVAPAPAPAPSPTPTPAATQTPSGSRFDFKDGTAYPSAATVDIQSISVPAGSTVIHVPVALDRETVNTVIAFVRVHNGNGGRAAPDTMKPVIFRPGDPLVKTVSFNVAGMSEGNTVKVSQSYAPDGGRRGSSGTITAQAGSTNEPIPDGGRRAMAFAPYGQKIYDETGATIQFDDRGGESVFSTALPHGRTQDGNAETGYYGKVDMGGFARSGNALVLKSFRPASPIRVGTPVTEYPFIAGILSGHNTPAAQFKYGTVEWVATMSNRSGSWPALWLAAKSGWPPEIDVYEGFGYNPSWRFPKQLSTNLHGGRSNQRMFTRSASTMSMDMFGLDTTLDSAPHTFAVTVTPEWITMFVDGKETMQYANPFAGVTWYPLTGLAVKAAPDDPYDQGKGTMEIHSLRIWRAQ</sequence>
<gene>
    <name evidence="5" type="ORF">L1F33_10280</name>
</gene>
<keyword evidence="6" id="KW-1185">Reference proteome</keyword>
<dbReference type="Gene3D" id="2.60.120.200">
    <property type="match status" value="1"/>
</dbReference>
<feature type="chain" id="PRO_5045661477" evidence="3">
    <location>
        <begin position="19"/>
        <end position="439"/>
    </location>
</feature>
<dbReference type="PROSITE" id="PS51762">
    <property type="entry name" value="GH16_2"/>
    <property type="match status" value="1"/>
</dbReference>
<dbReference type="Proteomes" id="UP001065265">
    <property type="component" value="Chromosome"/>
</dbReference>
<comment type="similarity">
    <text evidence="1">Belongs to the glycosyl hydrolase 16 family.</text>
</comment>
<dbReference type="RefSeq" id="WP_265557809.1">
    <property type="nucleotide sequence ID" value="NZ_CP092471.1"/>
</dbReference>
<evidence type="ECO:0000256" key="1">
    <source>
        <dbReference type="ARBA" id="ARBA00006865"/>
    </source>
</evidence>
<protein>
    <submittedName>
        <fullName evidence="5">Family 16 glycosylhydrolase</fullName>
    </submittedName>
</protein>
<keyword evidence="3" id="KW-0732">Signal</keyword>
<dbReference type="PROSITE" id="PS51257">
    <property type="entry name" value="PROKAR_LIPOPROTEIN"/>
    <property type="match status" value="1"/>
</dbReference>
<evidence type="ECO:0000313" key="6">
    <source>
        <dbReference type="Proteomes" id="UP001065265"/>
    </source>
</evidence>
<dbReference type="PANTHER" id="PTHR10963:SF60">
    <property type="entry name" value="GRAM-NEGATIVE BACTERIA-BINDING PROTEIN 1-RELATED"/>
    <property type="match status" value="1"/>
</dbReference>
<feature type="compositionally biased region" description="Low complexity" evidence="2">
    <location>
        <begin position="48"/>
        <end position="57"/>
    </location>
</feature>